<accession>A0ABM9E5F8</accession>
<dbReference type="PANTHER" id="PTHR21015:SF28">
    <property type="entry name" value="SLL1722 PROTEIN"/>
    <property type="match status" value="1"/>
</dbReference>
<dbReference type="Pfam" id="PF04101">
    <property type="entry name" value="Glyco_tran_28_C"/>
    <property type="match status" value="1"/>
</dbReference>
<keyword evidence="2" id="KW-0808">Transferase</keyword>
<name>A0ABM9E5F8_9HYPH</name>
<dbReference type="PANTHER" id="PTHR21015">
    <property type="entry name" value="UDP-N-ACETYLGLUCOSAMINE--N-ACETYLMURAMYL-(PENTAPEPTIDE) PYROPHOSPHORYL-UNDECAPRENOL N-ACETYLGLUCOSAMINE TRANSFERASE 1"/>
    <property type="match status" value="1"/>
</dbReference>
<dbReference type="InterPro" id="IPR007235">
    <property type="entry name" value="Glyco_trans_28_C"/>
</dbReference>
<evidence type="ECO:0000313" key="2">
    <source>
        <dbReference type="EMBL" id="CAH2404359.1"/>
    </source>
</evidence>
<comment type="caution">
    <text evidence="2">The sequence shown here is derived from an EMBL/GenBank/DDBJ whole genome shotgun (WGS) entry which is preliminary data.</text>
</comment>
<dbReference type="Gene3D" id="3.40.50.2000">
    <property type="entry name" value="Glycogen Phosphorylase B"/>
    <property type="match status" value="1"/>
</dbReference>
<dbReference type="EMBL" id="CAKXZT010000137">
    <property type="protein sequence ID" value="CAH2404359.1"/>
    <property type="molecule type" value="Genomic_DNA"/>
</dbReference>
<dbReference type="Proteomes" id="UP001153050">
    <property type="component" value="Unassembled WGS sequence"/>
</dbReference>
<gene>
    <name evidence="2" type="ORF">MES5069_410029</name>
</gene>
<dbReference type="SUPFAM" id="SSF53756">
    <property type="entry name" value="UDP-Glycosyltransferase/glycogen phosphorylase"/>
    <property type="match status" value="1"/>
</dbReference>
<dbReference type="RefSeq" id="WP_254019982.1">
    <property type="nucleotide sequence ID" value="NZ_CAKXZT010000137.1"/>
</dbReference>
<reference evidence="2 3" key="1">
    <citation type="submission" date="2022-03" db="EMBL/GenBank/DDBJ databases">
        <authorList>
            <person name="Brunel B."/>
        </authorList>
    </citation>
    <scope>NUCLEOTIDE SEQUENCE [LARGE SCALE GENOMIC DNA]</scope>
    <source>
        <strain evidence="2">STM5069sample</strain>
    </source>
</reference>
<evidence type="ECO:0000259" key="1">
    <source>
        <dbReference type="Pfam" id="PF04101"/>
    </source>
</evidence>
<dbReference type="GO" id="GO:0016740">
    <property type="term" value="F:transferase activity"/>
    <property type="evidence" value="ECO:0007669"/>
    <property type="project" value="UniProtKB-KW"/>
</dbReference>
<sequence>MKRLRAFFYVQHLLGIGHLARASRIAAALVDDGFDVTVVTGGAPIAGFPGPGVKSVTLPPVTSGDEGFSGLVDLQGKPIDDDFKKWRSEMLLQAFGDCRPDIVIVEAFPFGRRQMRFELLPLIEAIDATSPRPLLATSVRDILQERVKPGRNEETVDLINRHFDLVMVHGDPAFATIDKTFPLAGAIKAEVTYTGLVAASPSPAASERFDVLVSVGGGAAGKSLVSSTIKAARNANNAWKWCLITGPNLPKDEFDAIARDATPVLSIFRFREDFASLLTGARLSVSQAGYNTVCDVLRAGCRSLLVPFAAGGETEQTVRALMLEEIGLATVLMEKDLTPEGLAQAIEQALVGPTPSAHRLDLEGARRSAQTLRERYRTWSLKVGPGFGKVHDQTDDRSYARRV</sequence>
<proteinExistence type="predicted"/>
<organism evidence="2 3">
    <name type="scientific">Mesorhizobium escarrei</name>
    <dbReference type="NCBI Taxonomy" id="666018"/>
    <lineage>
        <taxon>Bacteria</taxon>
        <taxon>Pseudomonadati</taxon>
        <taxon>Pseudomonadota</taxon>
        <taxon>Alphaproteobacteria</taxon>
        <taxon>Hyphomicrobiales</taxon>
        <taxon>Phyllobacteriaceae</taxon>
        <taxon>Mesorhizobium</taxon>
    </lineage>
</organism>
<protein>
    <submittedName>
        <fullName evidence="2">Glycosyl transferase</fullName>
    </submittedName>
</protein>
<keyword evidence="3" id="KW-1185">Reference proteome</keyword>
<evidence type="ECO:0000313" key="3">
    <source>
        <dbReference type="Proteomes" id="UP001153050"/>
    </source>
</evidence>
<feature type="domain" description="Glycosyl transferase family 28 C-terminal" evidence="1">
    <location>
        <begin position="213"/>
        <end position="350"/>
    </location>
</feature>